<keyword evidence="3" id="KW-1185">Reference proteome</keyword>
<reference evidence="2 3" key="1">
    <citation type="submission" date="2023-11" db="EMBL/GenBank/DDBJ databases">
        <title>A Novel Polar Bacteriovorax (B. antarcticus) Isolated from the Biocrust in Antarctica.</title>
        <authorList>
            <person name="Mun W."/>
            <person name="Choi S.Y."/>
            <person name="Mitchell R.J."/>
        </authorList>
    </citation>
    <scope>NUCLEOTIDE SEQUENCE [LARGE SCALE GENOMIC DNA]</scope>
    <source>
        <strain evidence="2 3">PP10</strain>
    </source>
</reference>
<feature type="compositionally biased region" description="Basic and acidic residues" evidence="1">
    <location>
        <begin position="38"/>
        <end position="79"/>
    </location>
</feature>
<evidence type="ECO:0000313" key="2">
    <source>
        <dbReference type="EMBL" id="MEA9357422.1"/>
    </source>
</evidence>
<feature type="region of interest" description="Disordered" evidence="1">
    <location>
        <begin position="1"/>
        <end position="79"/>
    </location>
</feature>
<feature type="compositionally biased region" description="Basic and acidic residues" evidence="1">
    <location>
        <begin position="16"/>
        <end position="30"/>
    </location>
</feature>
<comment type="caution">
    <text evidence="2">The sequence shown here is derived from an EMBL/GenBank/DDBJ whole genome shotgun (WGS) entry which is preliminary data.</text>
</comment>
<name>A0ABU5VXT3_9BACT</name>
<organism evidence="2 3">
    <name type="scientific">Bacteriovorax antarcticus</name>
    <dbReference type="NCBI Taxonomy" id="3088717"/>
    <lineage>
        <taxon>Bacteria</taxon>
        <taxon>Pseudomonadati</taxon>
        <taxon>Bdellovibrionota</taxon>
        <taxon>Bacteriovoracia</taxon>
        <taxon>Bacteriovoracales</taxon>
        <taxon>Bacteriovoracaceae</taxon>
        <taxon>Bacteriovorax</taxon>
    </lineage>
</organism>
<sequence length="79" mass="9043">MEQNKKDPKFAQTPGKKSEMPERGGEKRDIGSGPRTTTRPEIDLPLKGGRSDADLSQKNQPKRDETRRNDRNDYEKSSR</sequence>
<dbReference type="EMBL" id="JAYGJQ010000002">
    <property type="protein sequence ID" value="MEA9357422.1"/>
    <property type="molecule type" value="Genomic_DNA"/>
</dbReference>
<accession>A0ABU5VXT3</accession>
<evidence type="ECO:0000313" key="3">
    <source>
        <dbReference type="Proteomes" id="UP001302274"/>
    </source>
</evidence>
<dbReference type="Proteomes" id="UP001302274">
    <property type="component" value="Unassembled WGS sequence"/>
</dbReference>
<evidence type="ECO:0000256" key="1">
    <source>
        <dbReference type="SAM" id="MobiDB-lite"/>
    </source>
</evidence>
<protein>
    <submittedName>
        <fullName evidence="2">Uncharacterized protein</fullName>
    </submittedName>
</protein>
<dbReference type="RefSeq" id="WP_323577429.1">
    <property type="nucleotide sequence ID" value="NZ_JAYGJQ010000002.1"/>
</dbReference>
<proteinExistence type="predicted"/>
<gene>
    <name evidence="2" type="ORF">SHI21_14440</name>
</gene>